<dbReference type="InterPro" id="IPR020830">
    <property type="entry name" value="GlycerAld_3-P_DH_AS"/>
</dbReference>
<organism evidence="15 16">
    <name type="scientific">Natronoarchaeum mannanilyticum</name>
    <dbReference type="NCBI Taxonomy" id="926360"/>
    <lineage>
        <taxon>Archaea</taxon>
        <taxon>Methanobacteriati</taxon>
        <taxon>Methanobacteriota</taxon>
        <taxon>Stenosarchaea group</taxon>
        <taxon>Halobacteria</taxon>
        <taxon>Halobacteriales</taxon>
        <taxon>Natronoarchaeaceae</taxon>
    </lineage>
</organism>
<evidence type="ECO:0000256" key="8">
    <source>
        <dbReference type="ARBA" id="ARBA00048067"/>
    </source>
</evidence>
<feature type="binding site" evidence="10">
    <location>
        <position position="301"/>
    </location>
    <ligand>
        <name>NAD(+)</name>
        <dbReference type="ChEBI" id="CHEBI:57540"/>
    </ligand>
</feature>
<evidence type="ECO:0000256" key="10">
    <source>
        <dbReference type="HAMAP-Rule" id="MF_00559"/>
    </source>
</evidence>
<comment type="caution">
    <text evidence="15">The sequence shown here is derived from an EMBL/GenBank/DDBJ whole genome shotgun (WGS) entry which is preliminary data.</text>
</comment>
<evidence type="ECO:0000256" key="13">
    <source>
        <dbReference type="SAM" id="MobiDB-lite"/>
    </source>
</evidence>
<keyword evidence="6 10" id="KW-0520">NAD</keyword>
<comment type="similarity">
    <text evidence="2 10 12">Belongs to the glyceraldehyde-3-phosphate dehydrogenase family.</text>
</comment>
<evidence type="ECO:0000256" key="6">
    <source>
        <dbReference type="ARBA" id="ARBA00023027"/>
    </source>
</evidence>
<feature type="binding site" evidence="10">
    <location>
        <position position="168"/>
    </location>
    <ligand>
        <name>NAD(+)</name>
        <dbReference type="ChEBI" id="CHEBI:57540"/>
    </ligand>
</feature>
<dbReference type="CDD" id="cd18127">
    <property type="entry name" value="GAPDH_II_C"/>
    <property type="match status" value="1"/>
</dbReference>
<dbReference type="HAMAP" id="MF_00559">
    <property type="entry name" value="G3P_dehdrog_arch"/>
    <property type="match status" value="1"/>
</dbReference>
<evidence type="ECO:0000256" key="12">
    <source>
        <dbReference type="RuleBase" id="RU003388"/>
    </source>
</evidence>
<feature type="binding site" evidence="10">
    <location>
        <begin position="11"/>
        <end position="12"/>
    </location>
    <ligand>
        <name>NAD(+)</name>
        <dbReference type="ChEBI" id="CHEBI:57540"/>
    </ligand>
</feature>
<comment type="catalytic activity">
    <reaction evidence="8 10 12">
        <text>D-glyceraldehyde 3-phosphate + phosphate + NADP(+) = (2R)-3-phospho-glyceroyl phosphate + NADPH + H(+)</text>
        <dbReference type="Rhea" id="RHEA:10296"/>
        <dbReference type="ChEBI" id="CHEBI:15378"/>
        <dbReference type="ChEBI" id="CHEBI:43474"/>
        <dbReference type="ChEBI" id="CHEBI:57604"/>
        <dbReference type="ChEBI" id="CHEBI:57783"/>
        <dbReference type="ChEBI" id="CHEBI:58349"/>
        <dbReference type="ChEBI" id="CHEBI:59776"/>
        <dbReference type="EC" id="1.2.1.59"/>
    </reaction>
</comment>
<dbReference type="SUPFAM" id="SSF51735">
    <property type="entry name" value="NAD(P)-binding Rossmann-fold domains"/>
    <property type="match status" value="1"/>
</dbReference>
<evidence type="ECO:0000256" key="2">
    <source>
        <dbReference type="ARBA" id="ARBA00007406"/>
    </source>
</evidence>
<keyword evidence="16" id="KW-1185">Reference proteome</keyword>
<dbReference type="InterPro" id="IPR006436">
    <property type="entry name" value="Glyceraldehyde-3-P_DH_2_arc"/>
</dbReference>
<evidence type="ECO:0000256" key="7">
    <source>
        <dbReference type="ARBA" id="ARBA00023152"/>
    </source>
</evidence>
<evidence type="ECO:0000256" key="11">
    <source>
        <dbReference type="PIRSR" id="PIRSR000149-1"/>
    </source>
</evidence>
<comment type="caution">
    <text evidence="10">Lacks conserved residue(s) required for the propagation of feature annotation.</text>
</comment>
<protein>
    <recommendedName>
        <fullName evidence="10 12">Glyceraldehyde-3-phosphate dehydrogenase</fullName>
        <shortName evidence="10">GAPDH</shortName>
        <ecNumber evidence="10 12">1.2.1.59</ecNumber>
    </recommendedName>
    <alternativeName>
        <fullName evidence="10">NAD(P)-dependent glyceraldehyde-3-phosphate dehydrogenase</fullName>
    </alternativeName>
</protein>
<name>A0AAV3T7M3_9EURY</name>
<dbReference type="GO" id="GO:0004365">
    <property type="term" value="F:glyceraldehyde-3-phosphate dehydrogenase (NAD+) (phosphorylating) activity"/>
    <property type="evidence" value="ECO:0007669"/>
    <property type="project" value="UniProtKB-UniRule"/>
</dbReference>
<evidence type="ECO:0000256" key="1">
    <source>
        <dbReference type="ARBA" id="ARBA00004869"/>
    </source>
</evidence>
<keyword evidence="4 10" id="KW-0521">NADP</keyword>
<dbReference type="RefSeq" id="WP_343772728.1">
    <property type="nucleotide sequence ID" value="NZ_BAAADV010000001.1"/>
</dbReference>
<dbReference type="InterPro" id="IPR036291">
    <property type="entry name" value="NAD(P)-bd_dom_sf"/>
</dbReference>
<gene>
    <name evidence="10" type="primary">gap</name>
    <name evidence="15" type="ORF">GCM10009020_09370</name>
</gene>
<dbReference type="NCBIfam" id="NF003251">
    <property type="entry name" value="PRK04207.1"/>
    <property type="match status" value="1"/>
</dbReference>
<dbReference type="Gene3D" id="3.30.360.10">
    <property type="entry name" value="Dihydrodipicolinate Reductase, domain 2"/>
    <property type="match status" value="1"/>
</dbReference>
<feature type="binding site" evidence="10">
    <location>
        <begin position="139"/>
        <end position="141"/>
    </location>
    <ligand>
        <name>D-glyceraldehyde 3-phosphate</name>
        <dbReference type="ChEBI" id="CHEBI:59776"/>
    </ligand>
</feature>
<dbReference type="InterPro" id="IPR020828">
    <property type="entry name" value="GlycerAld_3-P_DH_NAD(P)-bd"/>
</dbReference>
<dbReference type="SMART" id="SM00846">
    <property type="entry name" value="Gp_dh_N"/>
    <property type="match status" value="1"/>
</dbReference>
<feature type="domain" description="Glyceraldehyde 3-phosphate dehydrogenase NAD(P) binding" evidence="14">
    <location>
        <begin position="2"/>
        <end position="140"/>
    </location>
</feature>
<reference evidence="15 16" key="1">
    <citation type="journal article" date="2019" name="Int. J. Syst. Evol. Microbiol.">
        <title>The Global Catalogue of Microorganisms (GCM) 10K type strain sequencing project: providing services to taxonomists for standard genome sequencing and annotation.</title>
        <authorList>
            <consortium name="The Broad Institute Genomics Platform"/>
            <consortium name="The Broad Institute Genome Sequencing Center for Infectious Disease"/>
            <person name="Wu L."/>
            <person name="Ma J."/>
        </authorList>
    </citation>
    <scope>NUCLEOTIDE SEQUENCE [LARGE SCALE GENOMIC DNA]</scope>
    <source>
        <strain evidence="15 16">JCM 16328</strain>
    </source>
</reference>
<dbReference type="Gene3D" id="3.40.50.720">
    <property type="entry name" value="NAD(P)-binding Rossmann-like Domain"/>
    <property type="match status" value="1"/>
</dbReference>
<feature type="region of interest" description="Disordered" evidence="13">
    <location>
        <begin position="331"/>
        <end position="351"/>
    </location>
</feature>
<dbReference type="PIRSF" id="PIRSF000149">
    <property type="entry name" value="GAP_DH"/>
    <property type="match status" value="1"/>
</dbReference>
<feature type="binding site" evidence="10">
    <location>
        <begin position="194"/>
        <end position="195"/>
    </location>
    <ligand>
        <name>D-glyceraldehyde 3-phosphate</name>
        <dbReference type="ChEBI" id="CHEBI:59776"/>
    </ligand>
</feature>
<comment type="catalytic activity">
    <reaction evidence="9 10 12">
        <text>D-glyceraldehyde 3-phosphate + phosphate + NAD(+) = (2R)-3-phospho-glyceroyl phosphate + NADH + H(+)</text>
        <dbReference type="Rhea" id="RHEA:10300"/>
        <dbReference type="ChEBI" id="CHEBI:15378"/>
        <dbReference type="ChEBI" id="CHEBI:43474"/>
        <dbReference type="ChEBI" id="CHEBI:57540"/>
        <dbReference type="ChEBI" id="CHEBI:57604"/>
        <dbReference type="ChEBI" id="CHEBI:57945"/>
        <dbReference type="ChEBI" id="CHEBI:59776"/>
        <dbReference type="EC" id="1.2.1.59"/>
    </reaction>
</comment>
<proteinExistence type="inferred from homology"/>
<dbReference type="NCBIfam" id="TIGR01546">
    <property type="entry name" value="GAPDH-II_archae"/>
    <property type="match status" value="1"/>
</dbReference>
<comment type="subunit">
    <text evidence="3 10 12">Homotetramer.</text>
</comment>
<evidence type="ECO:0000313" key="15">
    <source>
        <dbReference type="EMBL" id="GAA0666289.1"/>
    </source>
</evidence>
<keyword evidence="10 12" id="KW-0963">Cytoplasm</keyword>
<evidence type="ECO:0000256" key="5">
    <source>
        <dbReference type="ARBA" id="ARBA00023002"/>
    </source>
</evidence>
<keyword evidence="5 10" id="KW-0560">Oxidoreductase</keyword>
<comment type="pathway">
    <text evidence="1 10 12">Carbohydrate degradation; glycolysis; pyruvate from D-glyceraldehyde 3-phosphate: step 1/5.</text>
</comment>
<accession>A0AAV3T7M3</accession>
<feature type="compositionally biased region" description="Basic and acidic residues" evidence="13">
    <location>
        <begin position="335"/>
        <end position="351"/>
    </location>
</feature>
<dbReference type="Pfam" id="PF02800">
    <property type="entry name" value="Gp_dh_C"/>
    <property type="match status" value="1"/>
</dbReference>
<sequence length="351" mass="37629">MLQVGVNGYGTIGKRVADAVRAQPDMTIAGVTKTSPDFAAEGARTAGYPLYACDEESVDEFHAAGLAVDGTVGDMVDASDVVVDATPGGVGAEYRPLYEARDTPAVFQGAEAPDVAETSFNARANFDDARDADYVRVVSCNTTGLSRLLAPLAETYGIEKVRTTLVRRGGDPTQSDRGPINDILPDPVEVPSHHGPDVQTIFPDLSIDTLGLTVPATLMHLHSVNVTLESTPDSRDVCDLLDAESRLFVVPERSGIGSCGQLREYARDAGRPRGDVWENCVWGESITVEERDFYCFQAIHQEADVVPENVDALRAMFDMADAEESVARTNAALGLERDGDARPDPRVAADD</sequence>
<dbReference type="GO" id="GO:0005737">
    <property type="term" value="C:cytoplasm"/>
    <property type="evidence" value="ECO:0007669"/>
    <property type="project" value="UniProtKB-SubCell"/>
</dbReference>
<evidence type="ECO:0000256" key="4">
    <source>
        <dbReference type="ARBA" id="ARBA00022857"/>
    </source>
</evidence>
<dbReference type="InterPro" id="IPR020829">
    <property type="entry name" value="GlycerAld_3-P_DH_cat"/>
</dbReference>
<dbReference type="PROSITE" id="PS00071">
    <property type="entry name" value="GAPDH"/>
    <property type="match status" value="1"/>
</dbReference>
<evidence type="ECO:0000313" key="16">
    <source>
        <dbReference type="Proteomes" id="UP001500420"/>
    </source>
</evidence>
<dbReference type="SUPFAM" id="SSF55347">
    <property type="entry name" value="Glyceraldehyde-3-phosphate dehydrogenase-like, C-terminal domain"/>
    <property type="match status" value="1"/>
</dbReference>
<comment type="subcellular location">
    <subcellularLocation>
        <location evidence="10 12">Cytoplasm</location>
    </subcellularLocation>
</comment>
<evidence type="ECO:0000256" key="3">
    <source>
        <dbReference type="ARBA" id="ARBA00011881"/>
    </source>
</evidence>
<dbReference type="EMBL" id="BAAADV010000001">
    <property type="protein sequence ID" value="GAA0666289.1"/>
    <property type="molecule type" value="Genomic_DNA"/>
</dbReference>
<dbReference type="CDD" id="cd02278">
    <property type="entry name" value="GAPDH_II_N"/>
    <property type="match status" value="1"/>
</dbReference>
<feature type="active site" description="Nucleophile" evidence="10 11">
    <location>
        <position position="140"/>
    </location>
</feature>
<dbReference type="GO" id="GO:0051287">
    <property type="term" value="F:NAD binding"/>
    <property type="evidence" value="ECO:0007669"/>
    <property type="project" value="UniProtKB-UniRule"/>
</dbReference>
<keyword evidence="7 10" id="KW-0324">Glycolysis</keyword>
<dbReference type="InterPro" id="IPR020831">
    <property type="entry name" value="GlycerAld/Erythrose_P_DH"/>
</dbReference>
<dbReference type="GO" id="GO:0050661">
    <property type="term" value="F:NADP binding"/>
    <property type="evidence" value="ECO:0007669"/>
    <property type="project" value="UniProtKB-UniRule"/>
</dbReference>
<dbReference type="AlphaFoldDB" id="A0AAV3T7M3"/>
<dbReference type="Proteomes" id="UP001500420">
    <property type="component" value="Unassembled WGS sequence"/>
</dbReference>
<evidence type="ECO:0000256" key="9">
    <source>
        <dbReference type="ARBA" id="ARBA00048853"/>
    </source>
</evidence>
<dbReference type="EC" id="1.2.1.59" evidence="10 12"/>
<evidence type="ECO:0000259" key="14">
    <source>
        <dbReference type="SMART" id="SM00846"/>
    </source>
</evidence>
<dbReference type="GO" id="GO:0006096">
    <property type="term" value="P:glycolytic process"/>
    <property type="evidence" value="ECO:0007669"/>
    <property type="project" value="UniProtKB-UniRule"/>
</dbReference>